<dbReference type="STRING" id="395493.BegalDRAFT_2527"/>
<dbReference type="GO" id="GO:0006281">
    <property type="term" value="P:DNA repair"/>
    <property type="evidence" value="ECO:0007669"/>
    <property type="project" value="InterPro"/>
</dbReference>
<evidence type="ECO:0000313" key="5">
    <source>
        <dbReference type="Proteomes" id="UP000005744"/>
    </source>
</evidence>
<dbReference type="GO" id="GO:0003678">
    <property type="term" value="F:DNA helicase activity"/>
    <property type="evidence" value="ECO:0007669"/>
    <property type="project" value="InterPro"/>
</dbReference>
<dbReference type="InterPro" id="IPR049163">
    <property type="entry name" value="Pif1-like_2B_dom"/>
</dbReference>
<evidence type="ECO:0000259" key="1">
    <source>
        <dbReference type="Pfam" id="PF05970"/>
    </source>
</evidence>
<protein>
    <submittedName>
        <fullName evidence="4">PIF1 helicase</fullName>
    </submittedName>
</protein>
<dbReference type="OrthoDB" id="9763659at2"/>
<feature type="domain" description="DNA helicase Pif1-like DEAD-box helicase" evidence="1">
    <location>
        <begin position="25"/>
        <end position="214"/>
    </location>
</feature>
<keyword evidence="5" id="KW-1185">Reference proteome</keyword>
<dbReference type="Pfam" id="PF13538">
    <property type="entry name" value="UvrD_C_2"/>
    <property type="match status" value="1"/>
</dbReference>
<keyword evidence="4" id="KW-0547">Nucleotide-binding</keyword>
<dbReference type="eggNOG" id="COG0507">
    <property type="taxonomic scope" value="Bacteria"/>
</dbReference>
<accession>I3CIC7</accession>
<dbReference type="AlphaFoldDB" id="I3CIC7"/>
<dbReference type="InterPro" id="IPR027785">
    <property type="entry name" value="UvrD-like_helicase_C"/>
</dbReference>
<dbReference type="Pfam" id="PF21530">
    <property type="entry name" value="Pif1_2B_dom"/>
    <property type="match status" value="1"/>
</dbReference>
<sequence>MTDALLTPQPLDLSPEFEQALHLLENTSLSVFITGKAGTGKSTLLNYFRCHTRKKVIVLAPTGIAALNVDGMTLHSFFRLPSRPIHPSEIKAISGKRRELYQSIDTLVIDEISMVRADLLDVVDRFMRLNGRDPLQPFGGVQIVFIGDLFQLPPVVTTQEEDLFKTVYPSPFFFSANVMEILDLTLISLEKIYRQQEATFTQLLNAIRHNAITANELNLLNTRHLPEFKAPELAYYITLATTNKLAMEINNNHLAQLTTPEHIYTGKLTGEFDAKNTPTDLELTLKVGAQVMFVKNDSGQRWVNGTLGRVIALFSDCIQVETNAGDIYQVEPAKWEILKYEFDSKTARLTTNVIGSFTQYPLRLAWAMTIHKSQGKTFNNVVIELGRGAFAHGQLYVALSRCRTLDGLILRKPIRMSDVIVDERVIHFFERLKP</sequence>
<organism evidence="4 5">
    <name type="scientific">Beggiatoa alba B18LD</name>
    <dbReference type="NCBI Taxonomy" id="395493"/>
    <lineage>
        <taxon>Bacteria</taxon>
        <taxon>Pseudomonadati</taxon>
        <taxon>Pseudomonadota</taxon>
        <taxon>Gammaproteobacteria</taxon>
        <taxon>Thiotrichales</taxon>
        <taxon>Thiotrichaceae</taxon>
        <taxon>Beggiatoa</taxon>
    </lineage>
</organism>
<dbReference type="HOGENOM" id="CLU_001613_7_2_6"/>
<feature type="domain" description="UvrD-like helicase C-terminal" evidence="2">
    <location>
        <begin position="364"/>
        <end position="404"/>
    </location>
</feature>
<gene>
    <name evidence="4" type="ORF">BegalDRAFT_2527</name>
</gene>
<proteinExistence type="predicted"/>
<reference evidence="4 5" key="1">
    <citation type="submission" date="2011-11" db="EMBL/GenBank/DDBJ databases">
        <title>Improved High-Quality Draft sequence of Beggiatoa alba B18lD.</title>
        <authorList>
            <consortium name="US DOE Joint Genome Institute"/>
            <person name="Lucas S."/>
            <person name="Han J."/>
            <person name="Lapidus A."/>
            <person name="Cheng J.-F."/>
            <person name="Goodwin L."/>
            <person name="Pitluck S."/>
            <person name="Peters L."/>
            <person name="Mikhailova N."/>
            <person name="Held B."/>
            <person name="Detter J.C."/>
            <person name="Han C."/>
            <person name="Tapia R."/>
            <person name="Land M."/>
            <person name="Hauser L."/>
            <person name="Kyrpides N."/>
            <person name="Ivanova N."/>
            <person name="Pagani I."/>
            <person name="Samuel K."/>
            <person name="Teske A."/>
            <person name="Mueller J."/>
            <person name="Woyke T."/>
        </authorList>
    </citation>
    <scope>NUCLEOTIDE SEQUENCE [LARGE SCALE GENOMIC DNA]</scope>
    <source>
        <strain evidence="4 5">B18LD</strain>
    </source>
</reference>
<dbReference type="PANTHER" id="PTHR47642">
    <property type="entry name" value="ATP-DEPENDENT DNA HELICASE"/>
    <property type="match status" value="1"/>
</dbReference>
<dbReference type="Proteomes" id="UP000005744">
    <property type="component" value="Unassembled WGS sequence"/>
</dbReference>
<keyword evidence="4" id="KW-0067">ATP-binding</keyword>
<evidence type="ECO:0000313" key="4">
    <source>
        <dbReference type="EMBL" id="EIJ43370.1"/>
    </source>
</evidence>
<keyword evidence="4" id="KW-0378">Hydrolase</keyword>
<dbReference type="GO" id="GO:0000723">
    <property type="term" value="P:telomere maintenance"/>
    <property type="evidence" value="ECO:0007669"/>
    <property type="project" value="InterPro"/>
</dbReference>
<keyword evidence="4" id="KW-0347">Helicase</keyword>
<dbReference type="EMBL" id="JH600070">
    <property type="protein sequence ID" value="EIJ43370.1"/>
    <property type="molecule type" value="Genomic_DNA"/>
</dbReference>
<dbReference type="InterPro" id="IPR051055">
    <property type="entry name" value="PIF1_helicase"/>
</dbReference>
<dbReference type="FunFam" id="3.40.50.300:FF:001498">
    <property type="entry name" value="ATP-dependent DNA helicase"/>
    <property type="match status" value="1"/>
</dbReference>
<dbReference type="InterPro" id="IPR027417">
    <property type="entry name" value="P-loop_NTPase"/>
</dbReference>
<dbReference type="RefSeq" id="WP_002690490.1">
    <property type="nucleotide sequence ID" value="NZ_JH600070.1"/>
</dbReference>
<dbReference type="Pfam" id="PF05970">
    <property type="entry name" value="PIF1"/>
    <property type="match status" value="1"/>
</dbReference>
<name>I3CIC7_9GAMM</name>
<dbReference type="CDD" id="cd18809">
    <property type="entry name" value="SF1_C_RecD"/>
    <property type="match status" value="1"/>
</dbReference>
<evidence type="ECO:0000259" key="3">
    <source>
        <dbReference type="Pfam" id="PF21530"/>
    </source>
</evidence>
<evidence type="ECO:0000259" key="2">
    <source>
        <dbReference type="Pfam" id="PF13538"/>
    </source>
</evidence>
<dbReference type="InterPro" id="IPR010285">
    <property type="entry name" value="DNA_helicase_pif1-like_DEAD"/>
</dbReference>
<feature type="domain" description="DNA helicase Pif1-like 2B" evidence="3">
    <location>
        <begin position="280"/>
        <end position="313"/>
    </location>
</feature>
<dbReference type="SUPFAM" id="SSF52540">
    <property type="entry name" value="P-loop containing nucleoside triphosphate hydrolases"/>
    <property type="match status" value="2"/>
</dbReference>
<dbReference type="Gene3D" id="3.40.50.300">
    <property type="entry name" value="P-loop containing nucleotide triphosphate hydrolases"/>
    <property type="match status" value="2"/>
</dbReference>